<evidence type="ECO:0008006" key="4">
    <source>
        <dbReference type="Google" id="ProtNLM"/>
    </source>
</evidence>
<gene>
    <name evidence="2" type="ORF">PV328_001286</name>
</gene>
<reference evidence="2" key="1">
    <citation type="journal article" date="2023" name="bioRxiv">
        <title>Scaffold-level genome assemblies of two parasitoid biocontrol wasps reveal the parthenogenesis mechanism and an associated novel virus.</title>
        <authorList>
            <person name="Inwood S."/>
            <person name="Skelly J."/>
            <person name="Guhlin J."/>
            <person name="Harrop T."/>
            <person name="Goldson S."/>
            <person name="Dearden P."/>
        </authorList>
    </citation>
    <scope>NUCLEOTIDE SEQUENCE</scope>
    <source>
        <strain evidence="2">Irish</strain>
        <tissue evidence="2">Whole body</tissue>
    </source>
</reference>
<keyword evidence="3" id="KW-1185">Reference proteome</keyword>
<organism evidence="2 3">
    <name type="scientific">Microctonus aethiopoides</name>
    <dbReference type="NCBI Taxonomy" id="144406"/>
    <lineage>
        <taxon>Eukaryota</taxon>
        <taxon>Metazoa</taxon>
        <taxon>Ecdysozoa</taxon>
        <taxon>Arthropoda</taxon>
        <taxon>Hexapoda</taxon>
        <taxon>Insecta</taxon>
        <taxon>Pterygota</taxon>
        <taxon>Neoptera</taxon>
        <taxon>Endopterygota</taxon>
        <taxon>Hymenoptera</taxon>
        <taxon>Apocrita</taxon>
        <taxon>Ichneumonoidea</taxon>
        <taxon>Braconidae</taxon>
        <taxon>Euphorinae</taxon>
        <taxon>Microctonus</taxon>
    </lineage>
</organism>
<feature type="compositionally biased region" description="Basic and acidic residues" evidence="1">
    <location>
        <begin position="33"/>
        <end position="49"/>
    </location>
</feature>
<sequence>MNISNLIVVSSNVTNACSNSNIDQIEQLATNSETHKRHEDVTYDDKTSISEDTSSIFSSDEHDVNDSDNIEIDDESAFNANEFPNLHEDDILLYNSAQITVGESMHSILTFILTENISGACLDHILKLIALHIPQSQHFNHTVYKFWKYFSNLKTPFALENKDSSCNCPDALQKNYFLEIPIIPQQQNGAPRYKSKKYSIWLFNLVINDLPYKQRMIHNNILTPGIWFGQSDPLVHLFLAPLHSQLSNLHRGFDVIIPSRNQIRHVKEILLCGTGDAPARSDFLCHVRFNVIERNNRYFHHYLLLVDAIHLLSQNSISIEMIAIADAKLNKFEEQCETSYGRRYMTFNIHSLLHLPQVVQDLGPL</sequence>
<evidence type="ECO:0000256" key="1">
    <source>
        <dbReference type="SAM" id="MobiDB-lite"/>
    </source>
</evidence>
<dbReference type="AlphaFoldDB" id="A0AA39FWL8"/>
<accession>A0AA39FWL8</accession>
<feature type="region of interest" description="Disordered" evidence="1">
    <location>
        <begin position="33"/>
        <end position="65"/>
    </location>
</feature>
<proteinExistence type="predicted"/>
<evidence type="ECO:0000313" key="3">
    <source>
        <dbReference type="Proteomes" id="UP001168990"/>
    </source>
</evidence>
<dbReference type="Proteomes" id="UP001168990">
    <property type="component" value="Unassembled WGS sequence"/>
</dbReference>
<comment type="caution">
    <text evidence="2">The sequence shown here is derived from an EMBL/GenBank/DDBJ whole genome shotgun (WGS) entry which is preliminary data.</text>
</comment>
<reference evidence="2" key="2">
    <citation type="submission" date="2023-03" db="EMBL/GenBank/DDBJ databases">
        <authorList>
            <person name="Inwood S.N."/>
            <person name="Skelly J.G."/>
            <person name="Guhlin J."/>
            <person name="Harrop T.W.R."/>
            <person name="Goldson S.G."/>
            <person name="Dearden P.K."/>
        </authorList>
    </citation>
    <scope>NUCLEOTIDE SEQUENCE</scope>
    <source>
        <strain evidence="2">Irish</strain>
        <tissue evidence="2">Whole body</tissue>
    </source>
</reference>
<protein>
    <recommendedName>
        <fullName evidence="4">DUF4218 domain-containing protein</fullName>
    </recommendedName>
</protein>
<evidence type="ECO:0000313" key="2">
    <source>
        <dbReference type="EMBL" id="KAK0177210.1"/>
    </source>
</evidence>
<dbReference type="PANTHER" id="PTHR46579:SF1">
    <property type="entry name" value="F5_8 TYPE C DOMAIN-CONTAINING PROTEIN"/>
    <property type="match status" value="1"/>
</dbReference>
<dbReference type="PANTHER" id="PTHR46579">
    <property type="entry name" value="F5/8 TYPE C DOMAIN-CONTAINING PROTEIN-RELATED"/>
    <property type="match status" value="1"/>
</dbReference>
<name>A0AA39FWL8_9HYME</name>
<dbReference type="EMBL" id="JAQQBS010000001">
    <property type="protein sequence ID" value="KAK0177210.1"/>
    <property type="molecule type" value="Genomic_DNA"/>
</dbReference>